<dbReference type="STRING" id="595494.Tola_3041"/>
<reference evidence="4" key="1">
    <citation type="submission" date="2009-05" db="EMBL/GenBank/DDBJ databases">
        <title>Complete sequence of Tolumonas auensis DSM 9187.</title>
        <authorList>
            <consortium name="US DOE Joint Genome Institute"/>
            <person name="Lucas S."/>
            <person name="Copeland A."/>
            <person name="Lapidus A."/>
            <person name="Glavina del Rio T."/>
            <person name="Tice H."/>
            <person name="Bruce D."/>
            <person name="Goodwin L."/>
            <person name="Pitluck S."/>
            <person name="Chertkov O."/>
            <person name="Brettin T."/>
            <person name="Detter J.C."/>
            <person name="Han C."/>
            <person name="Larimer F."/>
            <person name="Land M."/>
            <person name="Hauser L."/>
            <person name="Kyrpides N."/>
            <person name="Mikhailova N."/>
            <person name="Spring S."/>
            <person name="Beller H."/>
        </authorList>
    </citation>
    <scope>NUCLEOTIDE SEQUENCE [LARGE SCALE GENOMIC DNA]</scope>
    <source>
        <strain evidence="4">DSM 9187 / TA4</strain>
    </source>
</reference>
<dbReference type="HOGENOM" id="CLU_017266_4_2_6"/>
<protein>
    <submittedName>
        <fullName evidence="3">Peptidase M24</fullName>
    </submittedName>
</protein>
<evidence type="ECO:0000259" key="1">
    <source>
        <dbReference type="Pfam" id="PF00557"/>
    </source>
</evidence>
<feature type="domain" description="Peptidase M24" evidence="1">
    <location>
        <begin position="150"/>
        <end position="359"/>
    </location>
</feature>
<dbReference type="eggNOG" id="COG0006">
    <property type="taxonomic scope" value="Bacteria"/>
</dbReference>
<sequence>MSNSTFDYKARWNRAAALMERDGVDALFLMKPANLAYFTGDGRPCALALLTRTQRCVVAVPACDITSVRRSSAATDIRAFQNEAEMFHGFRDVLQELGLTQATIAIEKNFFDAALYEVFVAHILPQARVVPATPIISQLRMIKDPEEIKCLKAAALVADAGMAAAARALRPGVSESEIAGEAELAMRKAGAEGWASVTYVASGWRSAMAHGPATPKIIAAGDVVQVHLAPMVQGYSADMCRTFLIEPVAADAASALRAYVEAQERGIAAAISGAVLLGIDGAMATSLEHDGYAGKFLRPVFHGVGIEHEEAPIPGGHAVIHGEQKVEQVMAGMVLGIGNCGIYRETFGVRVEDTIWVSEQGPVPLTRYPKL</sequence>
<dbReference type="RefSeq" id="WP_015880079.1">
    <property type="nucleotide sequence ID" value="NC_012691.1"/>
</dbReference>
<evidence type="ECO:0000313" key="4">
    <source>
        <dbReference type="Proteomes" id="UP000009073"/>
    </source>
</evidence>
<dbReference type="KEGG" id="tau:Tola_3041"/>
<dbReference type="SUPFAM" id="SSF53092">
    <property type="entry name" value="Creatinase/prolidase N-terminal domain"/>
    <property type="match status" value="1"/>
</dbReference>
<accession>C4LD99</accession>
<dbReference type="Gene3D" id="3.40.350.10">
    <property type="entry name" value="Creatinase/prolidase N-terminal domain"/>
    <property type="match status" value="1"/>
</dbReference>
<evidence type="ECO:0000313" key="3">
    <source>
        <dbReference type="EMBL" id="ACQ94630.1"/>
    </source>
</evidence>
<dbReference type="PANTHER" id="PTHR46112">
    <property type="entry name" value="AMINOPEPTIDASE"/>
    <property type="match status" value="1"/>
</dbReference>
<gene>
    <name evidence="3" type="ordered locus">Tola_3041</name>
</gene>
<dbReference type="EMBL" id="CP001616">
    <property type="protein sequence ID" value="ACQ94630.1"/>
    <property type="molecule type" value="Genomic_DNA"/>
</dbReference>
<dbReference type="SUPFAM" id="SSF55920">
    <property type="entry name" value="Creatinase/aminopeptidase"/>
    <property type="match status" value="1"/>
</dbReference>
<dbReference type="Pfam" id="PF00557">
    <property type="entry name" value="Peptidase_M24"/>
    <property type="match status" value="1"/>
</dbReference>
<name>C4LD99_TOLAT</name>
<dbReference type="InterPro" id="IPR029149">
    <property type="entry name" value="Creatin/AminoP/Spt16_N"/>
</dbReference>
<dbReference type="Pfam" id="PF01321">
    <property type="entry name" value="Creatinase_N"/>
    <property type="match status" value="1"/>
</dbReference>
<dbReference type="PANTHER" id="PTHR46112:SF2">
    <property type="entry name" value="XAA-PRO AMINOPEPTIDASE P-RELATED"/>
    <property type="match status" value="1"/>
</dbReference>
<reference evidence="3 4" key="2">
    <citation type="journal article" date="2011" name="Stand. Genomic Sci.">
        <title>Complete genome sequence of Tolumonas auensis type strain (TA 4).</title>
        <authorList>
            <person name="Chertkov O."/>
            <person name="Copeland A."/>
            <person name="Lucas S."/>
            <person name="Lapidus A."/>
            <person name="Berry K.W."/>
            <person name="Detter J.C."/>
            <person name="Del Rio T.G."/>
            <person name="Hammon N."/>
            <person name="Dalin E."/>
            <person name="Tice H."/>
            <person name="Pitluck S."/>
            <person name="Richardson P."/>
            <person name="Bruce D."/>
            <person name="Goodwin L."/>
            <person name="Han C."/>
            <person name="Tapia R."/>
            <person name="Saunders E."/>
            <person name="Schmutz J."/>
            <person name="Brettin T."/>
            <person name="Larimer F."/>
            <person name="Land M."/>
            <person name="Hauser L."/>
            <person name="Spring S."/>
            <person name="Rohde M."/>
            <person name="Kyrpides N.C."/>
            <person name="Ivanova N."/>
            <person name="Goker M."/>
            <person name="Beller H.R."/>
            <person name="Klenk H.P."/>
            <person name="Woyke T."/>
        </authorList>
    </citation>
    <scope>NUCLEOTIDE SEQUENCE [LARGE SCALE GENOMIC DNA]</scope>
    <source>
        <strain evidence="4">DSM 9187 / TA4</strain>
    </source>
</reference>
<organism evidence="3 4">
    <name type="scientific">Tolumonas auensis (strain DSM 9187 / NBRC 110442 / TA 4)</name>
    <dbReference type="NCBI Taxonomy" id="595494"/>
    <lineage>
        <taxon>Bacteria</taxon>
        <taxon>Pseudomonadati</taxon>
        <taxon>Pseudomonadota</taxon>
        <taxon>Gammaproteobacteria</taxon>
        <taxon>Aeromonadales</taxon>
        <taxon>Aeromonadaceae</taxon>
        <taxon>Tolumonas</taxon>
    </lineage>
</organism>
<dbReference type="OrthoDB" id="9761809at2"/>
<evidence type="ECO:0000259" key="2">
    <source>
        <dbReference type="Pfam" id="PF01321"/>
    </source>
</evidence>
<proteinExistence type="predicted"/>
<keyword evidence="4" id="KW-1185">Reference proteome</keyword>
<dbReference type="Gene3D" id="3.90.230.10">
    <property type="entry name" value="Creatinase/methionine aminopeptidase superfamily"/>
    <property type="match status" value="1"/>
</dbReference>
<dbReference type="AlphaFoldDB" id="C4LD99"/>
<feature type="domain" description="Creatinase N-terminal" evidence="2">
    <location>
        <begin position="11"/>
        <end position="142"/>
    </location>
</feature>
<dbReference type="InterPro" id="IPR050659">
    <property type="entry name" value="Peptidase_M24B"/>
</dbReference>
<dbReference type="InterPro" id="IPR000587">
    <property type="entry name" value="Creatinase_N"/>
</dbReference>
<dbReference type="InterPro" id="IPR000994">
    <property type="entry name" value="Pept_M24"/>
</dbReference>
<dbReference type="InterPro" id="IPR036005">
    <property type="entry name" value="Creatinase/aminopeptidase-like"/>
</dbReference>
<dbReference type="Proteomes" id="UP000009073">
    <property type="component" value="Chromosome"/>
</dbReference>